<dbReference type="PANTHER" id="PTHR10681">
    <property type="entry name" value="THIOREDOXIN PEROXIDASE"/>
    <property type="match status" value="1"/>
</dbReference>
<dbReference type="GO" id="GO:0008379">
    <property type="term" value="F:thioredoxin peroxidase activity"/>
    <property type="evidence" value="ECO:0007669"/>
    <property type="project" value="TreeGrafter"/>
</dbReference>
<dbReference type="FunFam" id="3.40.30.10:FF:000003">
    <property type="entry name" value="Peroxiredoxin 1"/>
    <property type="match status" value="1"/>
</dbReference>
<evidence type="ECO:0000259" key="10">
    <source>
        <dbReference type="PROSITE" id="PS51352"/>
    </source>
</evidence>
<dbReference type="GO" id="GO:0033554">
    <property type="term" value="P:cellular response to stress"/>
    <property type="evidence" value="ECO:0007669"/>
    <property type="project" value="TreeGrafter"/>
</dbReference>
<evidence type="ECO:0000256" key="9">
    <source>
        <dbReference type="ARBA" id="ARBA00049091"/>
    </source>
</evidence>
<dbReference type="InterPro" id="IPR036249">
    <property type="entry name" value="Thioredoxin-like_sf"/>
</dbReference>
<dbReference type="GO" id="GO:0005829">
    <property type="term" value="C:cytosol"/>
    <property type="evidence" value="ECO:0007669"/>
    <property type="project" value="TreeGrafter"/>
</dbReference>
<evidence type="ECO:0000256" key="2">
    <source>
        <dbReference type="ARBA" id="ARBA00013017"/>
    </source>
</evidence>
<comment type="similarity">
    <text evidence="1">Belongs to the peroxiredoxin family. AhpC/Prx1 subfamily.</text>
</comment>
<keyword evidence="6" id="KW-1015">Disulfide bond</keyword>
<sequence length="264" mass="29457">PLCCIAAVIDGDISSVSLSDYKGRWLILFWYPKDFTFVCPTEIIAFSDRAEEFKDLNCDLIAASTDTEEVHLAWIKTPRNKGGLGHMKIPILADTKKACFLLYGVLKEDAGVALRGLFIINPKQNIEQITMNNMGIGRNVDEAKRLLQACQFVAEHGEVCPADWQPGGKSIKPSAEGSMDYFQEAGKDTSHEEDFGTALKPVKSRQEFEELIQGDKPVVLDFYAPWCALYHACFRVPVLSIFKCICEVLIKGCPGSMIIKSQRR</sequence>
<dbReference type="eggNOG" id="KOG0852">
    <property type="taxonomic scope" value="Eukaryota"/>
</dbReference>
<dbReference type="Pfam" id="PF10417">
    <property type="entry name" value="1-cysPrx_C"/>
    <property type="match status" value="1"/>
</dbReference>
<evidence type="ECO:0000256" key="6">
    <source>
        <dbReference type="ARBA" id="ARBA00023157"/>
    </source>
</evidence>
<feature type="non-terminal residue" evidence="11">
    <location>
        <position position="1"/>
    </location>
</feature>
<protein>
    <recommendedName>
        <fullName evidence="2">thioredoxin-dependent peroxiredoxin</fullName>
        <ecNumber evidence="2">1.11.1.24</ecNumber>
    </recommendedName>
</protein>
<dbReference type="STRING" id="574566.I0YLW4"/>
<evidence type="ECO:0000256" key="3">
    <source>
        <dbReference type="ARBA" id="ARBA00022559"/>
    </source>
</evidence>
<dbReference type="SUPFAM" id="SSF52833">
    <property type="entry name" value="Thioredoxin-like"/>
    <property type="match status" value="2"/>
</dbReference>
<proteinExistence type="inferred from homology"/>
<keyword evidence="7" id="KW-0676">Redox-active center</keyword>
<comment type="function">
    <text evidence="8">Thiol-specific peroxidase that catalyzes the reduction of hydrogen peroxide and organic hydroperoxides to water and alcohols, respectively. Plays a role in cell protection against oxidative stress by detoxifying peroxides. May be an antioxidant enzyme particularly in the developing shoot and photosynthesizing leaf.</text>
</comment>
<dbReference type="GO" id="GO:0045454">
    <property type="term" value="P:cell redox homeostasis"/>
    <property type="evidence" value="ECO:0007669"/>
    <property type="project" value="TreeGrafter"/>
</dbReference>
<evidence type="ECO:0000256" key="1">
    <source>
        <dbReference type="ARBA" id="ARBA00009796"/>
    </source>
</evidence>
<evidence type="ECO:0000256" key="5">
    <source>
        <dbReference type="ARBA" id="ARBA00023002"/>
    </source>
</evidence>
<dbReference type="PANTHER" id="PTHR10681:SF171">
    <property type="entry name" value="PEROXIREDOXIN 4"/>
    <property type="match status" value="1"/>
</dbReference>
<comment type="caution">
    <text evidence="11">The sequence shown here is derived from an EMBL/GenBank/DDBJ whole genome shotgun (WGS) entry which is preliminary data.</text>
</comment>
<dbReference type="Proteomes" id="UP000007264">
    <property type="component" value="Unassembled WGS sequence"/>
</dbReference>
<evidence type="ECO:0000313" key="12">
    <source>
        <dbReference type="Proteomes" id="UP000007264"/>
    </source>
</evidence>
<gene>
    <name evidence="11" type="ORF">COCSUDRAFT_19705</name>
</gene>
<reference evidence="11 12" key="1">
    <citation type="journal article" date="2012" name="Genome Biol.">
        <title>The genome of the polar eukaryotic microalga coccomyxa subellipsoidea reveals traits of cold adaptation.</title>
        <authorList>
            <person name="Blanc G."/>
            <person name="Agarkova I."/>
            <person name="Grimwood J."/>
            <person name="Kuo A."/>
            <person name="Brueggeman A."/>
            <person name="Dunigan D."/>
            <person name="Gurnon J."/>
            <person name="Ladunga I."/>
            <person name="Lindquist E."/>
            <person name="Lucas S."/>
            <person name="Pangilinan J."/>
            <person name="Proschold T."/>
            <person name="Salamov A."/>
            <person name="Schmutz J."/>
            <person name="Weeks D."/>
            <person name="Yamada T."/>
            <person name="Claverie J.M."/>
            <person name="Grigoriev I."/>
            <person name="Van Etten J."/>
            <person name="Lomsadze A."/>
            <person name="Borodovsky M."/>
        </authorList>
    </citation>
    <scope>NUCLEOTIDE SEQUENCE [LARGE SCALE GENOMIC DNA]</scope>
    <source>
        <strain evidence="11 12">C-169</strain>
    </source>
</reference>
<dbReference type="Pfam" id="PF00578">
    <property type="entry name" value="AhpC-TSA"/>
    <property type="match status" value="1"/>
</dbReference>
<accession>I0YLW4</accession>
<dbReference type="OrthoDB" id="185659at2759"/>
<keyword evidence="4" id="KW-0049">Antioxidant</keyword>
<keyword evidence="5" id="KW-0560">Oxidoreductase</keyword>
<dbReference type="EMBL" id="AGSI01000019">
    <property type="protein sequence ID" value="EIE19383.1"/>
    <property type="molecule type" value="Genomic_DNA"/>
</dbReference>
<keyword evidence="12" id="KW-1185">Reference proteome</keyword>
<dbReference type="AlphaFoldDB" id="I0YLW4"/>
<dbReference type="RefSeq" id="XP_005643927.1">
    <property type="nucleotide sequence ID" value="XM_005643870.1"/>
</dbReference>
<dbReference type="GeneID" id="17037480"/>
<organism evidence="11 12">
    <name type="scientific">Coccomyxa subellipsoidea (strain C-169)</name>
    <name type="common">Green microalga</name>
    <dbReference type="NCBI Taxonomy" id="574566"/>
    <lineage>
        <taxon>Eukaryota</taxon>
        <taxon>Viridiplantae</taxon>
        <taxon>Chlorophyta</taxon>
        <taxon>core chlorophytes</taxon>
        <taxon>Trebouxiophyceae</taxon>
        <taxon>Trebouxiophyceae incertae sedis</taxon>
        <taxon>Coccomyxaceae</taxon>
        <taxon>Coccomyxa</taxon>
        <taxon>Coccomyxa subellipsoidea</taxon>
    </lineage>
</organism>
<evidence type="ECO:0000313" key="11">
    <source>
        <dbReference type="EMBL" id="EIE19383.1"/>
    </source>
</evidence>
<evidence type="ECO:0000256" key="4">
    <source>
        <dbReference type="ARBA" id="ARBA00022862"/>
    </source>
</evidence>
<dbReference type="Gene3D" id="3.40.30.10">
    <property type="entry name" value="Glutaredoxin"/>
    <property type="match status" value="2"/>
</dbReference>
<dbReference type="CDD" id="cd02947">
    <property type="entry name" value="TRX_family"/>
    <property type="match status" value="1"/>
</dbReference>
<dbReference type="EC" id="1.11.1.24" evidence="2"/>
<feature type="domain" description="Thioredoxin" evidence="10">
    <location>
        <begin position="1"/>
        <end position="152"/>
    </location>
</feature>
<keyword evidence="3" id="KW-0575">Peroxidase</keyword>
<dbReference type="InterPro" id="IPR019479">
    <property type="entry name" value="Peroxiredoxin_C"/>
</dbReference>
<dbReference type="GO" id="GO:0042744">
    <property type="term" value="P:hydrogen peroxide catabolic process"/>
    <property type="evidence" value="ECO:0007669"/>
    <property type="project" value="TreeGrafter"/>
</dbReference>
<evidence type="ECO:0000256" key="8">
    <source>
        <dbReference type="ARBA" id="ARBA00045169"/>
    </source>
</evidence>
<dbReference type="InterPro" id="IPR013766">
    <property type="entry name" value="Thioredoxin_domain"/>
</dbReference>
<comment type="catalytic activity">
    <reaction evidence="9">
        <text>a hydroperoxide + [thioredoxin]-dithiol = an alcohol + [thioredoxin]-disulfide + H2O</text>
        <dbReference type="Rhea" id="RHEA:62620"/>
        <dbReference type="Rhea" id="RHEA-COMP:10698"/>
        <dbReference type="Rhea" id="RHEA-COMP:10700"/>
        <dbReference type="ChEBI" id="CHEBI:15377"/>
        <dbReference type="ChEBI" id="CHEBI:29950"/>
        <dbReference type="ChEBI" id="CHEBI:30879"/>
        <dbReference type="ChEBI" id="CHEBI:35924"/>
        <dbReference type="ChEBI" id="CHEBI:50058"/>
        <dbReference type="EC" id="1.11.1.24"/>
    </reaction>
</comment>
<dbReference type="KEGG" id="csl:COCSUDRAFT_19705"/>
<name>I0YLW4_COCSC</name>
<dbReference type="InterPro" id="IPR050217">
    <property type="entry name" value="Peroxiredoxin"/>
</dbReference>
<dbReference type="CDD" id="cd03015">
    <property type="entry name" value="PRX_Typ2cys"/>
    <property type="match status" value="1"/>
</dbReference>
<dbReference type="PROSITE" id="PS51352">
    <property type="entry name" value="THIOREDOXIN_2"/>
    <property type="match status" value="1"/>
</dbReference>
<dbReference type="InterPro" id="IPR000866">
    <property type="entry name" value="AhpC/TSA"/>
</dbReference>
<evidence type="ECO:0000256" key="7">
    <source>
        <dbReference type="ARBA" id="ARBA00023284"/>
    </source>
</evidence>
<dbReference type="GO" id="GO:0006979">
    <property type="term" value="P:response to oxidative stress"/>
    <property type="evidence" value="ECO:0007669"/>
    <property type="project" value="TreeGrafter"/>
</dbReference>